<dbReference type="InterPro" id="IPR009339">
    <property type="entry name" value="DUF998"/>
</dbReference>
<protein>
    <submittedName>
        <fullName evidence="3">DUF998 domain-containing protein</fullName>
    </submittedName>
</protein>
<feature type="transmembrane region" description="Helical" evidence="2">
    <location>
        <begin position="41"/>
        <end position="65"/>
    </location>
</feature>
<comment type="caution">
    <text evidence="3">The sequence shown here is derived from an EMBL/GenBank/DDBJ whole genome shotgun (WGS) entry which is preliminary data.</text>
</comment>
<dbReference type="EMBL" id="JACCKA010000059">
    <property type="protein sequence ID" value="NZA26634.1"/>
    <property type="molecule type" value="Genomic_DNA"/>
</dbReference>
<evidence type="ECO:0000256" key="2">
    <source>
        <dbReference type="SAM" id="Phobius"/>
    </source>
</evidence>
<feature type="transmembrane region" description="Helical" evidence="2">
    <location>
        <begin position="182"/>
        <end position="201"/>
    </location>
</feature>
<keyword evidence="2" id="KW-0812">Transmembrane</keyword>
<evidence type="ECO:0000256" key="1">
    <source>
        <dbReference type="SAM" id="MobiDB-lite"/>
    </source>
</evidence>
<evidence type="ECO:0000313" key="3">
    <source>
        <dbReference type="EMBL" id="NZA26634.1"/>
    </source>
</evidence>
<dbReference type="AlphaFoldDB" id="A0A853JD05"/>
<name>A0A853JD05_9GAMM</name>
<keyword evidence="4" id="KW-1185">Reference proteome</keyword>
<feature type="transmembrane region" description="Helical" evidence="2">
    <location>
        <begin position="213"/>
        <end position="230"/>
    </location>
</feature>
<gene>
    <name evidence="3" type="ORF">H0E84_09575</name>
</gene>
<proteinExistence type="predicted"/>
<accession>A0A853JD05</accession>
<keyword evidence="2" id="KW-0472">Membrane</keyword>
<evidence type="ECO:0000313" key="4">
    <source>
        <dbReference type="Proteomes" id="UP000578091"/>
    </source>
</evidence>
<keyword evidence="2" id="KW-1133">Transmembrane helix</keyword>
<reference evidence="3 4" key="1">
    <citation type="submission" date="2020-07" db="EMBL/GenBank/DDBJ databases">
        <title>Luteimonas sp. SJ-92.</title>
        <authorList>
            <person name="Huang X.-X."/>
            <person name="Xu L."/>
            <person name="Sun J.-Q."/>
        </authorList>
    </citation>
    <scope>NUCLEOTIDE SEQUENCE [LARGE SCALE GENOMIC DNA]</scope>
    <source>
        <strain evidence="3 4">SJ-92</strain>
    </source>
</reference>
<feature type="transmembrane region" description="Helical" evidence="2">
    <location>
        <begin position="148"/>
        <end position="170"/>
    </location>
</feature>
<feature type="transmembrane region" description="Helical" evidence="2">
    <location>
        <begin position="117"/>
        <end position="136"/>
    </location>
</feature>
<feature type="transmembrane region" description="Helical" evidence="2">
    <location>
        <begin position="85"/>
        <end position="105"/>
    </location>
</feature>
<organism evidence="3 4">
    <name type="scientific">Luteimonas salinisoli</name>
    <dbReference type="NCBI Taxonomy" id="2752307"/>
    <lineage>
        <taxon>Bacteria</taxon>
        <taxon>Pseudomonadati</taxon>
        <taxon>Pseudomonadota</taxon>
        <taxon>Gammaproteobacteria</taxon>
        <taxon>Lysobacterales</taxon>
        <taxon>Lysobacteraceae</taxon>
        <taxon>Luteimonas</taxon>
    </lineage>
</organism>
<feature type="region of interest" description="Disordered" evidence="1">
    <location>
        <begin position="1"/>
        <end position="35"/>
    </location>
</feature>
<dbReference type="Pfam" id="PF06197">
    <property type="entry name" value="DUF998"/>
    <property type="match status" value="1"/>
</dbReference>
<dbReference type="Proteomes" id="UP000578091">
    <property type="component" value="Unassembled WGS sequence"/>
</dbReference>
<sequence>MPGGGRETSAPDRASPAPVAAKEGGSILRREGGPETPAPRILATAALCGIAAFMLAGVALHWLRADLDWVHVPLSFYLLQGEGRWLQAGYVALALAIVLLAAGLYRALVPPARSGAPVLLFALGACGLVVTAFAPTGQAGLEPRLGNWLHGVSAQTAFLGVTSAMLLQAWRLRADPHWRGRFAFAFALALAAFAGVWLLALWRDLPRGLSQKVLVAVIAAWLWTMAWWLRRDGASARVHRVPPI</sequence>